<reference evidence="5 6" key="1">
    <citation type="journal article" date="2018" name="Elife">
        <title>Discovery and characterization of a prevalent human gut bacterial enzyme sufficient for the inactivation of a family of plant toxins.</title>
        <authorList>
            <person name="Koppel N."/>
            <person name="Bisanz J.E."/>
            <person name="Pandelia M.E."/>
            <person name="Turnbaugh P.J."/>
            <person name="Balskus E.P."/>
        </authorList>
    </citation>
    <scope>NUCLEOTIDE SEQUENCE [LARGE SCALE GENOMIC DNA]</scope>
    <source>
        <strain evidence="5 6">3C</strain>
    </source>
</reference>
<dbReference type="InterPro" id="IPR014743">
    <property type="entry name" value="Cl-channel_core"/>
</dbReference>
<dbReference type="CDD" id="cd00400">
    <property type="entry name" value="Voltage_gated_ClC"/>
    <property type="match status" value="1"/>
</dbReference>
<proteinExistence type="predicted"/>
<dbReference type="SUPFAM" id="SSF81340">
    <property type="entry name" value="Clc chloride channel"/>
    <property type="match status" value="1"/>
</dbReference>
<dbReference type="GO" id="GO:0016020">
    <property type="term" value="C:membrane"/>
    <property type="evidence" value="ECO:0007669"/>
    <property type="project" value="UniProtKB-SubCell"/>
</dbReference>
<evidence type="ECO:0000256" key="1">
    <source>
        <dbReference type="ARBA" id="ARBA00004141"/>
    </source>
</evidence>
<dbReference type="OrthoDB" id="2729535at2"/>
<protein>
    <submittedName>
        <fullName evidence="5">Chloride channel protein</fullName>
    </submittedName>
</protein>
<dbReference type="RefSeq" id="WP_015538611.1">
    <property type="nucleotide sequence ID" value="NZ_CABMMS010000003.1"/>
</dbReference>
<dbReference type="PANTHER" id="PTHR43427">
    <property type="entry name" value="CHLORIDE CHANNEL PROTEIN CLC-E"/>
    <property type="match status" value="1"/>
</dbReference>
<dbReference type="Gene3D" id="1.10.3080.10">
    <property type="entry name" value="Clc chloride channel"/>
    <property type="match status" value="1"/>
</dbReference>
<accession>A0A369M520</accession>
<dbReference type="InterPro" id="IPR050368">
    <property type="entry name" value="ClC-type_chloride_channel"/>
</dbReference>
<keyword evidence="3" id="KW-1133">Transmembrane helix</keyword>
<evidence type="ECO:0000256" key="2">
    <source>
        <dbReference type="ARBA" id="ARBA00022692"/>
    </source>
</evidence>
<comment type="subcellular location">
    <subcellularLocation>
        <location evidence="1">Membrane</location>
        <topology evidence="1">Multi-pass membrane protein</topology>
    </subcellularLocation>
</comment>
<keyword evidence="4" id="KW-0472">Membrane</keyword>
<evidence type="ECO:0000313" key="6">
    <source>
        <dbReference type="Proteomes" id="UP000254000"/>
    </source>
</evidence>
<comment type="caution">
    <text evidence="5">The sequence shown here is derived from an EMBL/GenBank/DDBJ whole genome shotgun (WGS) entry which is preliminary data.</text>
</comment>
<dbReference type="AlphaFoldDB" id="A0A369M520"/>
<organism evidence="5 6">
    <name type="scientific">Gordonibacter pamelaeae</name>
    <dbReference type="NCBI Taxonomy" id="471189"/>
    <lineage>
        <taxon>Bacteria</taxon>
        <taxon>Bacillati</taxon>
        <taxon>Actinomycetota</taxon>
        <taxon>Coriobacteriia</taxon>
        <taxon>Eggerthellales</taxon>
        <taxon>Eggerthellaceae</taxon>
        <taxon>Gordonibacter</taxon>
    </lineage>
</organism>
<dbReference type="EMBL" id="PPTS01000003">
    <property type="protein sequence ID" value="RDB65546.1"/>
    <property type="molecule type" value="Genomic_DNA"/>
</dbReference>
<keyword evidence="2" id="KW-0812">Transmembrane</keyword>
<dbReference type="GeneID" id="78359118"/>
<gene>
    <name evidence="5" type="ORF">C1877_05260</name>
</gene>
<evidence type="ECO:0000256" key="3">
    <source>
        <dbReference type="ARBA" id="ARBA00022989"/>
    </source>
</evidence>
<keyword evidence="6" id="KW-1185">Reference proteome</keyword>
<sequence length="441" mass="45364">MKLAKLANRTLFVLSVVVTGSVAGAFVWALLFVMNLGISFVWDNVGGRFGIYFPLAACLVGGLVVGLFAKRFGPYPEDLDAVMAKVKRDGRYDYDKLGVMSIAALLPLFFGGSIGPEAGLTGAVAGICTWVGDRMKRFGADFQQLTSVGTMAALSAIFTAPLFGFAAPLYGDGKDGGEGGDGPKGAATITLPKNSKIVVYFCAIAGALAAFMGLGALFGGGMSLPRFTDIHVGTAELAWLLPLAFVGAAAGWLFCVFDGLFERAAGKMGDRPVAKALIAGLVLAVLGILLPFTMFAGEVQAEQLGEVWTSMGALALLATGFAKVMITPLCIRFGWRGGHFFPVIFAGVSIGYGMAALTGADPVFCLCACTAALVGAVMRQPLMAVLLLFLCFPVKGVVVMFLAAALGAAIPLPKALRKDKGGNGGGQAEGAAPDAGQGAEG</sequence>
<dbReference type="Pfam" id="PF00654">
    <property type="entry name" value="Voltage_CLC"/>
    <property type="match status" value="2"/>
</dbReference>
<evidence type="ECO:0000256" key="4">
    <source>
        <dbReference type="ARBA" id="ARBA00023136"/>
    </source>
</evidence>
<dbReference type="InterPro" id="IPR001807">
    <property type="entry name" value="ClC"/>
</dbReference>
<name>A0A369M520_9ACTN</name>
<evidence type="ECO:0000313" key="5">
    <source>
        <dbReference type="EMBL" id="RDB65546.1"/>
    </source>
</evidence>
<dbReference type="GO" id="GO:0015108">
    <property type="term" value="F:chloride transmembrane transporter activity"/>
    <property type="evidence" value="ECO:0007669"/>
    <property type="project" value="InterPro"/>
</dbReference>
<dbReference type="PANTHER" id="PTHR43427:SF12">
    <property type="entry name" value="CHLORIDE TRANSPORTER"/>
    <property type="match status" value="1"/>
</dbReference>
<dbReference type="Proteomes" id="UP000254000">
    <property type="component" value="Unassembled WGS sequence"/>
</dbReference>